<dbReference type="InterPro" id="IPR009081">
    <property type="entry name" value="PP-bd_ACP"/>
</dbReference>
<dbReference type="PANTHER" id="PTHR43775:SF37">
    <property type="entry name" value="SI:DKEY-61P9.11"/>
    <property type="match status" value="1"/>
</dbReference>
<dbReference type="GO" id="GO:0071770">
    <property type="term" value="P:DIM/DIP cell wall layer assembly"/>
    <property type="evidence" value="ECO:0007669"/>
    <property type="project" value="TreeGrafter"/>
</dbReference>
<dbReference type="PROSITE" id="PS00012">
    <property type="entry name" value="PHOSPHOPANTETHEINE"/>
    <property type="match status" value="1"/>
</dbReference>
<dbReference type="RefSeq" id="WP_007093435.1">
    <property type="nucleotide sequence ID" value="NZ_CP142125.1"/>
</dbReference>
<dbReference type="SMART" id="SM00825">
    <property type="entry name" value="PKS_KS"/>
    <property type="match status" value="2"/>
</dbReference>
<keyword evidence="6" id="KW-0808">Transferase</keyword>
<gene>
    <name evidence="13" type="ORF">KAOT1_04320</name>
</gene>
<dbReference type="HOGENOM" id="CLU_230019_0_0_10"/>
<evidence type="ECO:0000256" key="4">
    <source>
        <dbReference type="ARBA" id="ARBA00022490"/>
    </source>
</evidence>
<dbReference type="Pfam" id="PF00550">
    <property type="entry name" value="PP-binding"/>
    <property type="match status" value="2"/>
</dbReference>
<proteinExistence type="predicted"/>
<dbReference type="Pfam" id="PF02801">
    <property type="entry name" value="Ketoacyl-synt_C"/>
    <property type="match status" value="2"/>
</dbReference>
<keyword evidence="14" id="KW-1185">Reference proteome</keyword>
<dbReference type="InterPro" id="IPR020807">
    <property type="entry name" value="PKS_DH"/>
</dbReference>
<dbReference type="InterPro" id="IPR020806">
    <property type="entry name" value="PKS_PP-bd"/>
</dbReference>
<evidence type="ECO:0000256" key="6">
    <source>
        <dbReference type="ARBA" id="ARBA00022679"/>
    </source>
</evidence>
<dbReference type="GO" id="GO:0006633">
    <property type="term" value="P:fatty acid biosynthetic process"/>
    <property type="evidence" value="ECO:0007669"/>
    <property type="project" value="InterPro"/>
</dbReference>
<evidence type="ECO:0000256" key="8">
    <source>
        <dbReference type="ARBA" id="ARBA00054155"/>
    </source>
</evidence>
<dbReference type="SMART" id="SM00822">
    <property type="entry name" value="PKS_KR"/>
    <property type="match status" value="1"/>
</dbReference>
<dbReference type="STRING" id="391587.KAOT1_04320"/>
<feature type="active site" description="Proton donor; for dehydratase activity" evidence="9">
    <location>
        <position position="2223"/>
    </location>
</feature>
<dbReference type="GO" id="GO:0004312">
    <property type="term" value="F:fatty acid synthase activity"/>
    <property type="evidence" value="ECO:0007669"/>
    <property type="project" value="TreeGrafter"/>
</dbReference>
<dbReference type="Gene3D" id="3.10.129.110">
    <property type="entry name" value="Polyketide synthase dehydratase"/>
    <property type="match status" value="1"/>
</dbReference>
<dbReference type="Pfam" id="PF08659">
    <property type="entry name" value="KR"/>
    <property type="match status" value="1"/>
</dbReference>
<feature type="region of interest" description="C-terminal hotdog fold" evidence="9">
    <location>
        <begin position="2162"/>
        <end position="2309"/>
    </location>
</feature>
<keyword evidence="4" id="KW-0963">Cytoplasm</keyword>
<evidence type="ECO:0000313" key="13">
    <source>
        <dbReference type="EMBL" id="EDP94611.1"/>
    </source>
</evidence>
<feature type="domain" description="Ketosynthase family 3 (KS3)" evidence="11">
    <location>
        <begin position="162"/>
        <end position="588"/>
    </location>
</feature>
<keyword evidence="5" id="KW-0597">Phosphoprotein</keyword>
<dbReference type="InterPro" id="IPR014030">
    <property type="entry name" value="Ketoacyl_synth_N"/>
</dbReference>
<dbReference type="InterPro" id="IPR049900">
    <property type="entry name" value="PKS_mFAS_DH"/>
</dbReference>
<feature type="domain" description="PKS/mFAS DH" evidence="12">
    <location>
        <begin position="2026"/>
        <end position="2309"/>
    </location>
</feature>
<evidence type="ECO:0000256" key="1">
    <source>
        <dbReference type="ARBA" id="ARBA00004496"/>
    </source>
</evidence>
<dbReference type="Pfam" id="PF00109">
    <property type="entry name" value="ketoacyl-synt"/>
    <property type="match status" value="2"/>
</dbReference>
<dbReference type="PROSITE" id="PS50075">
    <property type="entry name" value="CARRIER"/>
    <property type="match status" value="1"/>
</dbReference>
<dbReference type="InterPro" id="IPR057326">
    <property type="entry name" value="KR_dom"/>
</dbReference>
<evidence type="ECO:0000256" key="2">
    <source>
        <dbReference type="ARBA" id="ARBA00004792"/>
    </source>
</evidence>
<evidence type="ECO:0000256" key="7">
    <source>
        <dbReference type="ARBA" id="ARBA00022737"/>
    </source>
</evidence>
<dbReference type="PROSITE" id="PS52004">
    <property type="entry name" value="KS3_2"/>
    <property type="match status" value="2"/>
</dbReference>
<dbReference type="Pfam" id="PF21394">
    <property type="entry name" value="Beta-ketacyl_N"/>
    <property type="match status" value="1"/>
</dbReference>
<dbReference type="FunFam" id="3.40.47.10:FF:000019">
    <property type="entry name" value="Polyketide synthase type I"/>
    <property type="match status" value="2"/>
</dbReference>
<dbReference type="InterPro" id="IPR042104">
    <property type="entry name" value="PKS_dehydratase_sf"/>
</dbReference>
<feature type="active site" description="Proton acceptor; for dehydratase activity" evidence="9">
    <location>
        <position position="2055"/>
    </location>
</feature>
<dbReference type="InterPro" id="IPR049490">
    <property type="entry name" value="C883_1060-like_KR_N"/>
</dbReference>
<dbReference type="InterPro" id="IPR049552">
    <property type="entry name" value="PKS_DH_N"/>
</dbReference>
<dbReference type="InterPro" id="IPR054514">
    <property type="entry name" value="RhiE-like_linker"/>
</dbReference>
<dbReference type="InterPro" id="IPR018201">
    <property type="entry name" value="Ketoacyl_synth_AS"/>
</dbReference>
<dbReference type="InterPro" id="IPR036291">
    <property type="entry name" value="NAD(P)-bd_dom_sf"/>
</dbReference>
<dbReference type="Gene3D" id="1.10.1200.10">
    <property type="entry name" value="ACP-like"/>
    <property type="match status" value="2"/>
</dbReference>
<comment type="caution">
    <text evidence="13">The sequence shown here is derived from an EMBL/GenBank/DDBJ whole genome shotgun (WGS) entry which is preliminary data.</text>
</comment>
<dbReference type="SMART" id="SM00823">
    <property type="entry name" value="PKS_PP"/>
    <property type="match status" value="2"/>
</dbReference>
<dbReference type="GO" id="GO:0004315">
    <property type="term" value="F:3-oxoacyl-[acyl-carrier-protein] synthase activity"/>
    <property type="evidence" value="ECO:0007669"/>
    <property type="project" value="InterPro"/>
</dbReference>
<dbReference type="eggNOG" id="COG3321">
    <property type="taxonomic scope" value="Bacteria"/>
</dbReference>
<evidence type="ECO:0000259" key="12">
    <source>
        <dbReference type="PROSITE" id="PS52019"/>
    </source>
</evidence>
<dbReference type="InterPro" id="IPR049551">
    <property type="entry name" value="PKS_DH_C"/>
</dbReference>
<comment type="function">
    <text evidence="8">Involved in production of the polyketide antibiotic thailandamide.</text>
</comment>
<dbReference type="SMART" id="SM00826">
    <property type="entry name" value="PKS_DH"/>
    <property type="match status" value="1"/>
</dbReference>
<dbReference type="Proteomes" id="UP000002945">
    <property type="component" value="Unassembled WGS sequence"/>
</dbReference>
<dbReference type="Gene3D" id="3.40.47.10">
    <property type="match status" value="2"/>
</dbReference>
<dbReference type="InterPro" id="IPR036736">
    <property type="entry name" value="ACP-like_sf"/>
</dbReference>
<dbReference type="Pfam" id="PF22336">
    <property type="entry name" value="RhiE-like_linker"/>
    <property type="match status" value="2"/>
</dbReference>
<dbReference type="PROSITE" id="PS52019">
    <property type="entry name" value="PKS_MFAS_DH"/>
    <property type="match status" value="1"/>
</dbReference>
<evidence type="ECO:0000259" key="11">
    <source>
        <dbReference type="PROSITE" id="PS52004"/>
    </source>
</evidence>
<dbReference type="Gene3D" id="3.40.50.720">
    <property type="entry name" value="NAD(P)-binding Rossmann-like Domain"/>
    <property type="match status" value="1"/>
</dbReference>
<evidence type="ECO:0000256" key="3">
    <source>
        <dbReference type="ARBA" id="ARBA00022450"/>
    </source>
</evidence>
<dbReference type="InterPro" id="IPR014031">
    <property type="entry name" value="Ketoacyl_synth_C"/>
</dbReference>
<organism evidence="13 14">
    <name type="scientific">Kordia algicida OT-1</name>
    <dbReference type="NCBI Taxonomy" id="391587"/>
    <lineage>
        <taxon>Bacteria</taxon>
        <taxon>Pseudomonadati</taxon>
        <taxon>Bacteroidota</taxon>
        <taxon>Flavobacteriia</taxon>
        <taxon>Flavobacteriales</taxon>
        <taxon>Flavobacteriaceae</taxon>
        <taxon>Kordia</taxon>
    </lineage>
</organism>
<dbReference type="Gene3D" id="1.10.1240.100">
    <property type="match status" value="2"/>
</dbReference>
<keyword evidence="7" id="KW-0677">Repeat</keyword>
<sequence>MHSLTKTQIQKRLIVSLADALYLEPSEIDADKSFTDLGLDSIVGVEWIKTINKEFDLELSSTKVYDYSTVKQLSAYVAEELAKNPNANVAAETQKTPVRPEVKVEPMMQPKPIQSTPVVKKIELETPKSSTSISLNSLTSFPTLTKKPRKKQIEKLSSGFEDEKIAIVGISGRYPDAPNLQQYWENLKAGKNSVREIPKSRWDTSKYYDPDPTKPGKIYCKSLGMLDDVDCFDPLFFQISPAEAESMDPQHRIFLEESYKAFEDAGYSRNNLSDKKCGVYMGIMSNEYSHLMAKGNSNSINTTANSFAIGSARISYFMNLKGPAIPFDTACSSSLVATHVACQGLLNKEIDMALAGGVSLYLIPESYVGMCQAGMLSPDGQCKTFDDSANGFVPGEGAGTIVLKRLKDAERDNDHIYGVIIGSGINQDGKTNGITAPSVNSQIELEREIYKRYNINPETISYVEAHGTGTKLGDPIELEALSTVFKEKTDKQNFCGIGSVKSNLGHTSGAAGVASIHKVLLCMQNKTLVPSLNVEKENTIFDFKKSPFYISREEKPWEATINGEEQPRRAAISSFGFSGTNAHLVIEEYPQNKATSKKRPEINTDGVLVPISARTDEQLAQKITDLHAALTTNKAKLHINDIAFTLQVGREEMRKRVAFVATSTSDLCEKLEAYIIGEENIPNVYLKQKNNNDSLDIFEDNATLSKLVDTWINEKTFDKLAEIWANGVELNWEQFYGSEKPNRVNLPTYPFAKERYWAEIPEETVQVETQTVETVVPVKAVPEKIGKLHYTTAWKATDIASKETQNTTKSILILDTDETLYKSYQKQHASTENQQLIFVKLADTYKEVSKTEYHINPSQEKDISQLIAQLEAKNTLPTHIIHHGLKSDDEVATAMQNGIVTLFNLCKNLVSLKTKLAVKIISLATDRSTIATPLQEAFGAFFKTLSLENPKYQAKTILLEGTKITSETITEVLTNEFSEENWQHNEIKHIVQGNQKTERFAKKIQVFSPVQRNLAILPIKQKGVYLISGGIGGLGYIISEYLAKNFACTLVLFGRSALDKTKQARLDKLNSYQAKVSYKQVDVTNFEAVEKLVQSTKTTFATINGIIHSAGVSKDSFLIKKSLEEAQQVINPKILGAVNLDKATKAEKLDIFVVFSSIAGVLGNYGQTDYAYANNFLDAFATHRNHQTTTKTRFGNTLSINWPFWEEGGFSLSESDIAQGKEYIGIHPIATNIGLEYFEEFLSSGKSQTIALYGNEAKIKQYLQQEIVTEKVEKTQVTTTIDDSELLEKTQIYLQELIGNVIKLEASRIDIEEPFDVFGIDSIVIGQINISLENDLGALPKTLLYEYPTIKELADHLHIEAKDQLYKVLEISKPEPVAMVASAEIKRDAIKAAVPQKTIQNPTPTSDEPIAIIGINGKYPKSDTIETYWKHLKKGKNLIEEVPNTRWNADDYYDENPEKASEGKMYSKWGGFVNDVDKFDPKFFKITEQEAKMMDPQERLFLASVWATIEDAGYTKSSLRTKYQKGKGADVGVFVGVTTNTYNILATDAWNDGNYLNASALPWSIANRVSYLMDFQGPSMPIDTACSSSLVAIHLACESLKRQECKVAVAGGVNLYLHPSKYHSLCGKGMVAKGNKNYSFGAGDDGFVPSEGVGSVLLKPLSKAIEDNDHIYAVVKGSAYGHSGSSNGYSAPNPNSQAALIEETLQNAQVSPETINYVEGHGTGTQLGDSLEILALTNAFKKATTEKQFCAIGSVKANIGHSESAAGIAGLTKILWQLKHKVLVPTINSEEVNPNINFEATPFYLQHKVTSWEKVNNTPRRALINSFGAGGVNACLVVEEHEHETKAEKETTNNEPQLIVLSAKNKESLEQYANQLLAFVGRNINEKLSNIAFTLQVGREAMSERLAFIAKDSKELMQQLKSWRNKQTTANTFESTQEKGAIKKRFSKDEKEYIEFLLGKKNLTEIARKWIEGADINWNKLYTNHQPKRISLPTYPFAKESYWITDINATKSSVQTQPETVGIQLHPLVSHNISTLRSIGFESLLHHNEYYAQDHTINDMPIFPGAGFIEMANVCGNIAGERKTRKIKEIVWMHPLTFENSSKSVQTYLEQKGNATRYQIRSLNNQNELVTHAEGRIVFENSRDASTENEQVSIEALQEKCHKTIDSKQYYESFKKSGIVYGEAFQTIQELHVSDTYTLSKLKIAPKLRADFDRYILHPSIFDGAMQTVAGLLANSNAKDPHMPFAIDELEMIRPLTATCYVIAEFADSNNGIQSDIKKFNIKIVNKKGALLVKVSNFYARAVRQETTNEEALSL</sequence>
<reference evidence="13 14" key="1">
    <citation type="journal article" date="2011" name="J. Bacteriol.">
        <title>Genome sequence of the algicidal bacterium Kordia algicida OT-1.</title>
        <authorList>
            <person name="Lee H.S."/>
            <person name="Kang S.G."/>
            <person name="Kwon K.K."/>
            <person name="Lee J.H."/>
            <person name="Kim S.J."/>
        </authorList>
    </citation>
    <scope>NUCLEOTIDE SEQUENCE [LARGE SCALE GENOMIC DNA]</scope>
    <source>
        <strain evidence="13 14">OT-1</strain>
    </source>
</reference>
<dbReference type="CDD" id="cd00833">
    <property type="entry name" value="PKS"/>
    <property type="match status" value="2"/>
</dbReference>
<evidence type="ECO:0000259" key="10">
    <source>
        <dbReference type="PROSITE" id="PS50075"/>
    </source>
</evidence>
<dbReference type="SMART" id="SM01294">
    <property type="entry name" value="PKS_PP_betabranch"/>
    <property type="match status" value="2"/>
</dbReference>
<dbReference type="Pfam" id="PF21089">
    <property type="entry name" value="PKS_DH_N"/>
    <property type="match status" value="1"/>
</dbReference>
<dbReference type="InterPro" id="IPR016039">
    <property type="entry name" value="Thiolase-like"/>
</dbReference>
<keyword evidence="3" id="KW-0596">Phosphopantetheine</keyword>
<dbReference type="InterPro" id="IPR020841">
    <property type="entry name" value="PKS_Beta-ketoAc_synthase_dom"/>
</dbReference>
<feature type="domain" description="Carrier" evidence="10">
    <location>
        <begin position="4"/>
        <end position="81"/>
    </location>
</feature>
<dbReference type="InterPro" id="IPR006162">
    <property type="entry name" value="Ppantetheine_attach_site"/>
</dbReference>
<accession>A9EAC0</accession>
<dbReference type="OrthoDB" id="1230081at2"/>
<dbReference type="Pfam" id="PF14765">
    <property type="entry name" value="PS-DH"/>
    <property type="match status" value="1"/>
</dbReference>
<dbReference type="EMBL" id="ABIB01000015">
    <property type="protein sequence ID" value="EDP94611.1"/>
    <property type="molecule type" value="Genomic_DNA"/>
</dbReference>
<dbReference type="InterPro" id="IPR013968">
    <property type="entry name" value="PKS_KR"/>
</dbReference>
<evidence type="ECO:0000256" key="9">
    <source>
        <dbReference type="PROSITE-ProRule" id="PRU01363"/>
    </source>
</evidence>
<protein>
    <submittedName>
        <fullName evidence="13">Polyketide synthase</fullName>
    </submittedName>
</protein>
<dbReference type="PANTHER" id="PTHR43775">
    <property type="entry name" value="FATTY ACID SYNTHASE"/>
    <property type="match status" value="1"/>
</dbReference>
<dbReference type="InterPro" id="IPR050091">
    <property type="entry name" value="PKS_NRPS_Biosynth_Enz"/>
</dbReference>
<comment type="pathway">
    <text evidence="2">Antibiotic biosynthesis.</text>
</comment>
<name>A9EAC0_9FLAO</name>
<comment type="subcellular location">
    <subcellularLocation>
        <location evidence="1">Cytoplasm</location>
    </subcellularLocation>
</comment>
<dbReference type="PROSITE" id="PS00606">
    <property type="entry name" value="KS3_1"/>
    <property type="match status" value="1"/>
</dbReference>
<feature type="domain" description="Ketosynthase family 3 (KS3)" evidence="11">
    <location>
        <begin position="1407"/>
        <end position="1840"/>
    </location>
</feature>
<dbReference type="SUPFAM" id="SSF53901">
    <property type="entry name" value="Thiolase-like"/>
    <property type="match status" value="2"/>
</dbReference>
<dbReference type="GO" id="GO:0005737">
    <property type="term" value="C:cytoplasm"/>
    <property type="evidence" value="ECO:0007669"/>
    <property type="project" value="UniProtKB-SubCell"/>
</dbReference>
<evidence type="ECO:0000256" key="5">
    <source>
        <dbReference type="ARBA" id="ARBA00022553"/>
    </source>
</evidence>
<dbReference type="GO" id="GO:0031177">
    <property type="term" value="F:phosphopantetheine binding"/>
    <property type="evidence" value="ECO:0007669"/>
    <property type="project" value="InterPro"/>
</dbReference>
<feature type="region of interest" description="N-terminal hotdog fold" evidence="9">
    <location>
        <begin position="2026"/>
        <end position="2144"/>
    </location>
</feature>
<dbReference type="SUPFAM" id="SSF47336">
    <property type="entry name" value="ACP-like"/>
    <property type="match status" value="2"/>
</dbReference>
<dbReference type="CDD" id="cd08953">
    <property type="entry name" value="KR_2_SDR_x"/>
    <property type="match status" value="1"/>
</dbReference>
<dbReference type="GO" id="GO:0005886">
    <property type="term" value="C:plasma membrane"/>
    <property type="evidence" value="ECO:0007669"/>
    <property type="project" value="TreeGrafter"/>
</dbReference>
<evidence type="ECO:0000313" key="14">
    <source>
        <dbReference type="Proteomes" id="UP000002945"/>
    </source>
</evidence>
<dbReference type="SUPFAM" id="SSF51735">
    <property type="entry name" value="NAD(P)-binding Rossmann-fold domains"/>
    <property type="match status" value="1"/>
</dbReference>